<dbReference type="EMBL" id="CP036291">
    <property type="protein sequence ID" value="QDU89114.1"/>
    <property type="molecule type" value="Genomic_DNA"/>
</dbReference>
<dbReference type="KEGG" id="pnd:Pla175_25000"/>
<keyword evidence="3" id="KW-1185">Reference proteome</keyword>
<sequence>MLSVAAGTRVFVANGPTDMRKGFDGLQGLVTGVLEQDPLSGSLFLFVNRRRDKLKILYWDGDGLALWYRRLEAGTFQLPQMAADQRSAEIRSEELTMLLRGIDLKSARRKRFSLAS</sequence>
<organism evidence="1 3">
    <name type="scientific">Pirellulimonas nuda</name>
    <dbReference type="NCBI Taxonomy" id="2528009"/>
    <lineage>
        <taxon>Bacteria</taxon>
        <taxon>Pseudomonadati</taxon>
        <taxon>Planctomycetota</taxon>
        <taxon>Planctomycetia</taxon>
        <taxon>Pirellulales</taxon>
        <taxon>Lacipirellulaceae</taxon>
        <taxon>Pirellulimonas</taxon>
    </lineage>
</organism>
<evidence type="ECO:0000313" key="1">
    <source>
        <dbReference type="EMBL" id="QDU89114.1"/>
    </source>
</evidence>
<dbReference type="Pfam" id="PF05717">
    <property type="entry name" value="TnpB_IS66"/>
    <property type="match status" value="1"/>
</dbReference>
<dbReference type="RefSeq" id="WP_145284988.1">
    <property type="nucleotide sequence ID" value="NZ_CP036291.1"/>
</dbReference>
<dbReference type="NCBIfam" id="NF033819">
    <property type="entry name" value="IS66_TnpB"/>
    <property type="match status" value="1"/>
</dbReference>
<dbReference type="Proteomes" id="UP000317429">
    <property type="component" value="Chromosome"/>
</dbReference>
<dbReference type="AlphaFoldDB" id="A0A518DCA4"/>
<dbReference type="EMBL" id="CP036291">
    <property type="protein sequence ID" value="QDU89502.1"/>
    <property type="molecule type" value="Genomic_DNA"/>
</dbReference>
<evidence type="ECO:0000313" key="2">
    <source>
        <dbReference type="EMBL" id="QDU89502.1"/>
    </source>
</evidence>
<protein>
    <submittedName>
        <fullName evidence="1">IS66 Orf2 like protein</fullName>
    </submittedName>
</protein>
<name>A0A518DCA4_9BACT</name>
<dbReference type="InterPro" id="IPR008878">
    <property type="entry name" value="Transposase_IS66_Orf2"/>
</dbReference>
<dbReference type="OrthoDB" id="4956084at2"/>
<dbReference type="KEGG" id="pnd:Pla175_28940"/>
<accession>A0A518DCA4</accession>
<dbReference type="PANTHER" id="PTHR36455:SF1">
    <property type="entry name" value="BLR8292 PROTEIN"/>
    <property type="match status" value="1"/>
</dbReference>
<gene>
    <name evidence="1" type="ORF">Pla175_25000</name>
    <name evidence="2" type="ORF">Pla175_28940</name>
</gene>
<proteinExistence type="predicted"/>
<reference evidence="1 3" key="1">
    <citation type="submission" date="2019-02" db="EMBL/GenBank/DDBJ databases">
        <title>Deep-cultivation of Planctomycetes and their phenomic and genomic characterization uncovers novel biology.</title>
        <authorList>
            <person name="Wiegand S."/>
            <person name="Jogler M."/>
            <person name="Boedeker C."/>
            <person name="Pinto D."/>
            <person name="Vollmers J."/>
            <person name="Rivas-Marin E."/>
            <person name="Kohn T."/>
            <person name="Peeters S.H."/>
            <person name="Heuer A."/>
            <person name="Rast P."/>
            <person name="Oberbeckmann S."/>
            <person name="Bunk B."/>
            <person name="Jeske O."/>
            <person name="Meyerdierks A."/>
            <person name="Storesund J.E."/>
            <person name="Kallscheuer N."/>
            <person name="Luecker S."/>
            <person name="Lage O.M."/>
            <person name="Pohl T."/>
            <person name="Merkel B.J."/>
            <person name="Hornburger P."/>
            <person name="Mueller R.-W."/>
            <person name="Bruemmer F."/>
            <person name="Labrenz M."/>
            <person name="Spormann A.M."/>
            <person name="Op den Camp H."/>
            <person name="Overmann J."/>
            <person name="Amann R."/>
            <person name="Jetten M.S.M."/>
            <person name="Mascher T."/>
            <person name="Medema M.H."/>
            <person name="Devos D.P."/>
            <person name="Kaster A.-K."/>
            <person name="Ovreas L."/>
            <person name="Rohde M."/>
            <person name="Galperin M.Y."/>
            <person name="Jogler C."/>
        </authorList>
    </citation>
    <scope>NUCLEOTIDE SEQUENCE [LARGE SCALE GENOMIC DNA]</scope>
    <source>
        <strain evidence="1 3">Pla175</strain>
    </source>
</reference>
<dbReference type="PANTHER" id="PTHR36455">
    <property type="match status" value="1"/>
</dbReference>
<evidence type="ECO:0000313" key="3">
    <source>
        <dbReference type="Proteomes" id="UP000317429"/>
    </source>
</evidence>